<keyword evidence="2" id="KW-1185">Reference proteome</keyword>
<gene>
    <name evidence="1" type="ORF">IG616_05145</name>
</gene>
<accession>A0ABR9CKI3</accession>
<dbReference type="EMBL" id="JACYXI010000002">
    <property type="protein sequence ID" value="MBD8890920.1"/>
    <property type="molecule type" value="Genomic_DNA"/>
</dbReference>
<dbReference type="RefSeq" id="WP_192147062.1">
    <property type="nucleotide sequence ID" value="NZ_JACYXI010000002.1"/>
</dbReference>
<reference evidence="2" key="1">
    <citation type="submission" date="2020-09" db="EMBL/GenBank/DDBJ databases">
        <title>The genome sequence of strain Labrenzia suaedae 4C16A.</title>
        <authorList>
            <person name="Liu Y."/>
        </authorList>
    </citation>
    <scope>NUCLEOTIDE SEQUENCE [LARGE SCALE GENOMIC DNA]</scope>
    <source>
        <strain evidence="2">4C16A</strain>
    </source>
</reference>
<evidence type="ECO:0000313" key="2">
    <source>
        <dbReference type="Proteomes" id="UP000632063"/>
    </source>
</evidence>
<organism evidence="1 2">
    <name type="scientific">Roseibium litorale</name>
    <dbReference type="NCBI Taxonomy" id="2803841"/>
    <lineage>
        <taxon>Bacteria</taxon>
        <taxon>Pseudomonadati</taxon>
        <taxon>Pseudomonadota</taxon>
        <taxon>Alphaproteobacteria</taxon>
        <taxon>Hyphomicrobiales</taxon>
        <taxon>Stappiaceae</taxon>
        <taxon>Roseibium</taxon>
    </lineage>
</organism>
<name>A0ABR9CKI3_9HYPH</name>
<proteinExistence type="predicted"/>
<comment type="caution">
    <text evidence="1">The sequence shown here is derived from an EMBL/GenBank/DDBJ whole genome shotgun (WGS) entry which is preliminary data.</text>
</comment>
<dbReference type="Proteomes" id="UP000632063">
    <property type="component" value="Unassembled WGS sequence"/>
</dbReference>
<reference evidence="1 2" key="2">
    <citation type="journal article" date="2021" name="Int. J. Syst. Evol. Microbiol.">
        <title>Roseibium litorale sp. nov., isolated from a tidal flat sediment and proposal for the reclassification of Labrenzia polysiphoniae as Roseibium polysiphoniae comb. nov.</title>
        <authorList>
            <person name="Liu Y."/>
            <person name="Pei T."/>
            <person name="Du J."/>
            <person name="Chao M."/>
            <person name="Deng M.R."/>
            <person name="Zhu H."/>
        </authorList>
    </citation>
    <scope>NUCLEOTIDE SEQUENCE [LARGE SCALE GENOMIC DNA]</scope>
    <source>
        <strain evidence="1 2">4C16A</strain>
    </source>
</reference>
<sequence length="102" mass="11108">MLSGDLRMLREQIAQRKTAGGELRLSVATVQLVEFVLADAVIMAMEMEACAVAQRKQRVVIDLSCENVTLFPRAKRPVPPADPEVVFVGIDWGRPDDGGDAA</sequence>
<protein>
    <submittedName>
        <fullName evidence="1">Uncharacterized protein</fullName>
    </submittedName>
</protein>
<evidence type="ECO:0000313" key="1">
    <source>
        <dbReference type="EMBL" id="MBD8890920.1"/>
    </source>
</evidence>